<dbReference type="RefSeq" id="XP_056068664.1">
    <property type="nucleotide sequence ID" value="XM_056217108.1"/>
</dbReference>
<gene>
    <name evidence="1" type="ORF">N0V89_008352</name>
</gene>
<evidence type="ECO:0000313" key="2">
    <source>
        <dbReference type="Proteomes" id="UP001140513"/>
    </source>
</evidence>
<organism evidence="1 2">
    <name type="scientific">Didymosphaeria variabile</name>
    <dbReference type="NCBI Taxonomy" id="1932322"/>
    <lineage>
        <taxon>Eukaryota</taxon>
        <taxon>Fungi</taxon>
        <taxon>Dikarya</taxon>
        <taxon>Ascomycota</taxon>
        <taxon>Pezizomycotina</taxon>
        <taxon>Dothideomycetes</taxon>
        <taxon>Pleosporomycetidae</taxon>
        <taxon>Pleosporales</taxon>
        <taxon>Massarineae</taxon>
        <taxon>Didymosphaeriaceae</taxon>
        <taxon>Didymosphaeria</taxon>
    </lineage>
</organism>
<dbReference type="Proteomes" id="UP001140513">
    <property type="component" value="Unassembled WGS sequence"/>
</dbReference>
<name>A0A9W8XFK7_9PLEO</name>
<dbReference type="OrthoDB" id="3787418at2759"/>
<dbReference type="AlphaFoldDB" id="A0A9W8XFK7"/>
<proteinExistence type="predicted"/>
<evidence type="ECO:0000313" key="1">
    <source>
        <dbReference type="EMBL" id="KAJ4349734.1"/>
    </source>
</evidence>
<keyword evidence="2" id="KW-1185">Reference proteome</keyword>
<sequence>MSPKRERIEAEDRETGQQIPIYASEVPWLSFVANSSKCDVACGEMSDGETKAELIKQACKLIYILYHNIQEQALLSSILQFLNKSETETNADLTRAAKSAQSAWKAHIVNKFLLPHVKEIIRKWRVARPYAGFQSLPASDRAKVWFEAYDADPKGTVVAMWKPVIKVLDLESTFRTDLIAEDNAKMKAVRQMLRHKYYFGCECAYKYSVADEKKSKILEDWAAYVKFGDFASRIVPFANLPISSEALALGSADRPLKKMIKHEAMGKEDFECLSAGSTLDPSSGATTASVTSDQTASDRQILGGSYDTPNSWSASRIPSVAAPSAASESHEWVTETSGFSHDPLDPSSYATIAMSEEARSIREFFGIKDDGLFASAVHSEAVSSAAVRKPVVDEELL</sequence>
<accession>A0A9W8XFK7</accession>
<protein>
    <submittedName>
        <fullName evidence="1">Uncharacterized protein</fullName>
    </submittedName>
</protein>
<reference evidence="1" key="1">
    <citation type="submission" date="2022-10" db="EMBL/GenBank/DDBJ databases">
        <title>Tapping the CABI collections for fungal endophytes: first genome assemblies for Collariella, Neodidymelliopsis, Ascochyta clinopodiicola, Didymella pomorum, Didymosphaeria variabile, Neocosmospora piperis and Neocucurbitaria cava.</title>
        <authorList>
            <person name="Hill R."/>
        </authorList>
    </citation>
    <scope>NUCLEOTIDE SEQUENCE</scope>
    <source>
        <strain evidence="1">IMI 356815</strain>
    </source>
</reference>
<comment type="caution">
    <text evidence="1">The sequence shown here is derived from an EMBL/GenBank/DDBJ whole genome shotgun (WGS) entry which is preliminary data.</text>
</comment>
<dbReference type="GeneID" id="80911882"/>
<dbReference type="EMBL" id="JAPEUX010000006">
    <property type="protein sequence ID" value="KAJ4349734.1"/>
    <property type="molecule type" value="Genomic_DNA"/>
</dbReference>